<evidence type="ECO:0000256" key="4">
    <source>
        <dbReference type="ARBA" id="ARBA00023136"/>
    </source>
</evidence>
<feature type="transmembrane region" description="Helical" evidence="5">
    <location>
        <begin position="49"/>
        <end position="66"/>
    </location>
</feature>
<dbReference type="PANTHER" id="PTHR42723:SF1">
    <property type="entry name" value="CHLOROPHYLL SYNTHASE, CHLOROPLASTIC"/>
    <property type="match status" value="1"/>
</dbReference>
<dbReference type="EMBL" id="CP003382">
    <property type="protein sequence ID" value="AFZ66813.1"/>
    <property type="molecule type" value="Genomic_DNA"/>
</dbReference>
<keyword evidence="6" id="KW-0808">Transferase</keyword>
<feature type="transmembrane region" description="Helical" evidence="5">
    <location>
        <begin position="167"/>
        <end position="186"/>
    </location>
</feature>
<accession>K9ZYT5</accession>
<evidence type="ECO:0000256" key="1">
    <source>
        <dbReference type="ARBA" id="ARBA00004141"/>
    </source>
</evidence>
<feature type="transmembrane region" description="Helical" evidence="5">
    <location>
        <begin position="271"/>
        <end position="289"/>
    </location>
</feature>
<feature type="transmembrane region" description="Helical" evidence="5">
    <location>
        <begin position="244"/>
        <end position="265"/>
    </location>
</feature>
<name>K9ZYT5_DEIPD</name>
<dbReference type="GO" id="GO:0016765">
    <property type="term" value="F:transferase activity, transferring alkyl or aryl (other than methyl) groups"/>
    <property type="evidence" value="ECO:0007669"/>
    <property type="project" value="InterPro"/>
</dbReference>
<dbReference type="Proteomes" id="UP000010467">
    <property type="component" value="Chromosome"/>
</dbReference>
<feature type="transmembrane region" description="Helical" evidence="5">
    <location>
        <begin position="110"/>
        <end position="130"/>
    </location>
</feature>
<dbReference type="InterPro" id="IPR044878">
    <property type="entry name" value="UbiA_sf"/>
</dbReference>
<dbReference type="OrthoDB" id="508337at2"/>
<gene>
    <name evidence="6" type="ordered locus">Deipe_1263</name>
</gene>
<keyword evidence="3 5" id="KW-1133">Transmembrane helix</keyword>
<dbReference type="eggNOG" id="COG0382">
    <property type="taxonomic scope" value="Bacteria"/>
</dbReference>
<reference evidence="7" key="1">
    <citation type="submission" date="2012-03" db="EMBL/GenBank/DDBJ databases">
        <title>Complete sequence of chromosome of Deinococcus peraridilitoris DSM 19664.</title>
        <authorList>
            <person name="Lucas S."/>
            <person name="Copeland A."/>
            <person name="Lapidus A."/>
            <person name="Glavina del Rio T."/>
            <person name="Dalin E."/>
            <person name="Tice H."/>
            <person name="Bruce D."/>
            <person name="Goodwin L."/>
            <person name="Pitluck S."/>
            <person name="Peters L."/>
            <person name="Mikhailova N."/>
            <person name="Lu M."/>
            <person name="Kyrpides N."/>
            <person name="Mavromatis K."/>
            <person name="Ivanova N."/>
            <person name="Brettin T."/>
            <person name="Detter J.C."/>
            <person name="Han C."/>
            <person name="Larimer F."/>
            <person name="Land M."/>
            <person name="Hauser L."/>
            <person name="Markowitz V."/>
            <person name="Cheng J.-F."/>
            <person name="Hugenholtz P."/>
            <person name="Woyke T."/>
            <person name="Wu D."/>
            <person name="Pukall R."/>
            <person name="Steenblock K."/>
            <person name="Brambilla E."/>
            <person name="Klenk H.-P."/>
            <person name="Eisen J.A."/>
        </authorList>
    </citation>
    <scope>NUCLEOTIDE SEQUENCE [LARGE SCALE GENOMIC DNA]</scope>
    <source>
        <strain evidence="7">DSM 19664 / LMG 22246 / CIP 109416 / KR-200</strain>
    </source>
</reference>
<dbReference type="PATRIC" id="fig|937777.3.peg.1263"/>
<keyword evidence="7" id="KW-1185">Reference proteome</keyword>
<feature type="transmembrane region" description="Helical" evidence="5">
    <location>
        <begin position="217"/>
        <end position="237"/>
    </location>
</feature>
<feature type="transmembrane region" description="Helical" evidence="5">
    <location>
        <begin position="142"/>
        <end position="161"/>
    </location>
</feature>
<dbReference type="PANTHER" id="PTHR42723">
    <property type="entry name" value="CHLOROPHYLL SYNTHASE"/>
    <property type="match status" value="1"/>
</dbReference>
<evidence type="ECO:0000313" key="7">
    <source>
        <dbReference type="Proteomes" id="UP000010467"/>
    </source>
</evidence>
<dbReference type="Gene3D" id="1.10.357.140">
    <property type="entry name" value="UbiA prenyltransferase"/>
    <property type="match status" value="1"/>
</dbReference>
<dbReference type="CDD" id="cd13964">
    <property type="entry name" value="PT_UbiA_1"/>
    <property type="match status" value="1"/>
</dbReference>
<evidence type="ECO:0000256" key="2">
    <source>
        <dbReference type="ARBA" id="ARBA00022692"/>
    </source>
</evidence>
<sequence length="292" mass="31210">MSSSPVLPSLPRRLRGHLALARISNSPTVVTNVLAGAALGGSLGMSQQGAFVAVAMVLFYTAGMYLNDLLDLEIDRRERPTRPLPSGLIGQAEALGVTLLLFVLGSLLLWTAGTAALVSGLVLIALIVLYDAWHKTNPLSPVLMAGTRMLVYVTAFLAFTAGFTTPLLVWTGLLGAYIVGLTYIAKTETKENLARYWPALLIFLPAVYFVFTGPSLVGWALLLAFVAWAAFSVTFVYDRRKRSIGRAVVSLIAGVSLLDALVLASQGASNLIPLALLAFALTLFLQRFIKGT</sequence>
<keyword evidence="4 5" id="KW-0472">Membrane</keyword>
<dbReference type="KEGG" id="dpd:Deipe_1263"/>
<dbReference type="InterPro" id="IPR050475">
    <property type="entry name" value="Prenyltransferase_related"/>
</dbReference>
<dbReference type="HOGENOM" id="CLU_060108_0_0_0"/>
<dbReference type="InterPro" id="IPR000537">
    <property type="entry name" value="UbiA_prenyltransferase"/>
</dbReference>
<keyword evidence="2 5" id="KW-0812">Transmembrane</keyword>
<protein>
    <submittedName>
        <fullName evidence="6">4-hydroxybenzoate polyprenyltransferase-like prenyltransferase</fullName>
    </submittedName>
</protein>
<dbReference type="GO" id="GO:0016020">
    <property type="term" value="C:membrane"/>
    <property type="evidence" value="ECO:0007669"/>
    <property type="project" value="UniProtKB-SubCell"/>
</dbReference>
<evidence type="ECO:0000256" key="3">
    <source>
        <dbReference type="ARBA" id="ARBA00022989"/>
    </source>
</evidence>
<feature type="transmembrane region" description="Helical" evidence="5">
    <location>
        <begin position="193"/>
        <end position="211"/>
    </location>
</feature>
<dbReference type="RefSeq" id="WP_015235121.1">
    <property type="nucleotide sequence ID" value="NC_019793.1"/>
</dbReference>
<evidence type="ECO:0000313" key="6">
    <source>
        <dbReference type="EMBL" id="AFZ66813.1"/>
    </source>
</evidence>
<organism evidence="6 7">
    <name type="scientific">Deinococcus peraridilitoris (strain DSM 19664 / LMG 22246 / CIP 109416 / KR-200)</name>
    <dbReference type="NCBI Taxonomy" id="937777"/>
    <lineage>
        <taxon>Bacteria</taxon>
        <taxon>Thermotogati</taxon>
        <taxon>Deinococcota</taxon>
        <taxon>Deinococci</taxon>
        <taxon>Deinococcales</taxon>
        <taxon>Deinococcaceae</taxon>
        <taxon>Deinococcus</taxon>
    </lineage>
</organism>
<dbReference type="STRING" id="937777.Deipe_1263"/>
<evidence type="ECO:0000256" key="5">
    <source>
        <dbReference type="SAM" id="Phobius"/>
    </source>
</evidence>
<dbReference type="AlphaFoldDB" id="K9ZYT5"/>
<proteinExistence type="predicted"/>
<dbReference type="Pfam" id="PF01040">
    <property type="entry name" value="UbiA"/>
    <property type="match status" value="1"/>
</dbReference>
<comment type="subcellular location">
    <subcellularLocation>
        <location evidence="1">Membrane</location>
        <topology evidence="1">Multi-pass membrane protein</topology>
    </subcellularLocation>
</comment>